<sequence>MKNQLKFKKWQIQKAGMNHSTTDEAMKALIASETDLEEEMLSLKNQHDDIAFLIKKISVKLY</sequence>
<proteinExistence type="predicted"/>
<reference evidence="1" key="1">
    <citation type="journal article" date="2020" name="Nature">
        <title>Giant virus diversity and host interactions through global metagenomics.</title>
        <authorList>
            <person name="Schulz F."/>
            <person name="Roux S."/>
            <person name="Paez-Espino D."/>
            <person name="Jungbluth S."/>
            <person name="Walsh D.A."/>
            <person name="Denef V.J."/>
            <person name="McMahon K.D."/>
            <person name="Konstantinidis K.T."/>
            <person name="Eloe-Fadrosh E.A."/>
            <person name="Kyrpides N.C."/>
            <person name="Woyke T."/>
        </authorList>
    </citation>
    <scope>NUCLEOTIDE SEQUENCE</scope>
    <source>
        <strain evidence="1">GVMAG-S-1035085-51</strain>
    </source>
</reference>
<evidence type="ECO:0000313" key="1">
    <source>
        <dbReference type="EMBL" id="QHU35840.1"/>
    </source>
</evidence>
<name>A0A6C0LZM9_9ZZZZ</name>
<dbReference type="AlphaFoldDB" id="A0A6C0LZM9"/>
<protein>
    <submittedName>
        <fullName evidence="1">Uncharacterized protein</fullName>
    </submittedName>
</protein>
<dbReference type="EMBL" id="MN740613">
    <property type="protein sequence ID" value="QHU35840.1"/>
    <property type="molecule type" value="Genomic_DNA"/>
</dbReference>
<accession>A0A6C0LZM9</accession>
<organism evidence="1">
    <name type="scientific">viral metagenome</name>
    <dbReference type="NCBI Taxonomy" id="1070528"/>
    <lineage>
        <taxon>unclassified sequences</taxon>
        <taxon>metagenomes</taxon>
        <taxon>organismal metagenomes</taxon>
    </lineage>
</organism>